<comment type="caution">
    <text evidence="2">The sequence shown here is derived from an EMBL/GenBank/DDBJ whole genome shotgun (WGS) entry which is preliminary data.</text>
</comment>
<evidence type="ECO:0000313" key="3">
    <source>
        <dbReference type="Proteomes" id="UP000234254"/>
    </source>
</evidence>
<feature type="compositionally biased region" description="Low complexity" evidence="1">
    <location>
        <begin position="15"/>
        <end position="47"/>
    </location>
</feature>
<dbReference type="Proteomes" id="UP000234254">
    <property type="component" value="Unassembled WGS sequence"/>
</dbReference>
<dbReference type="AlphaFoldDB" id="A0A2I1DF41"/>
<dbReference type="GeneID" id="36543180"/>
<accession>A0A2I1DF41</accession>
<dbReference type="SUPFAM" id="SSF50494">
    <property type="entry name" value="Trypsin-like serine proteases"/>
    <property type="match status" value="1"/>
</dbReference>
<dbReference type="OrthoDB" id="4497426at2759"/>
<dbReference type="Pfam" id="PF08192">
    <property type="entry name" value="Peptidase_S64"/>
    <property type="match status" value="1"/>
</dbReference>
<dbReference type="VEuPathDB" id="FungiDB:P168DRAFT_278084"/>
<dbReference type="RefSeq" id="XP_024697096.1">
    <property type="nucleotide sequence ID" value="XM_024835656.1"/>
</dbReference>
<gene>
    <name evidence="2" type="ORF">P168DRAFT_278084</name>
</gene>
<organism evidence="2 3">
    <name type="scientific">Aspergillus campestris (strain IBT 28561)</name>
    <dbReference type="NCBI Taxonomy" id="1392248"/>
    <lineage>
        <taxon>Eukaryota</taxon>
        <taxon>Fungi</taxon>
        <taxon>Dikarya</taxon>
        <taxon>Ascomycota</taxon>
        <taxon>Pezizomycotina</taxon>
        <taxon>Eurotiomycetes</taxon>
        <taxon>Eurotiomycetidae</taxon>
        <taxon>Eurotiales</taxon>
        <taxon>Aspergillaceae</taxon>
        <taxon>Aspergillus</taxon>
        <taxon>Aspergillus subgen. Circumdati</taxon>
    </lineage>
</organism>
<name>A0A2I1DF41_ASPC2</name>
<evidence type="ECO:0000256" key="1">
    <source>
        <dbReference type="SAM" id="MobiDB-lite"/>
    </source>
</evidence>
<proteinExistence type="predicted"/>
<feature type="region of interest" description="Disordered" evidence="1">
    <location>
        <begin position="1"/>
        <end position="54"/>
    </location>
</feature>
<evidence type="ECO:0000313" key="2">
    <source>
        <dbReference type="EMBL" id="PKY08502.1"/>
    </source>
</evidence>
<keyword evidence="3" id="KW-1185">Reference proteome</keyword>
<reference evidence="2" key="1">
    <citation type="submission" date="2016-12" db="EMBL/GenBank/DDBJ databases">
        <title>The genomes of Aspergillus section Nigri reveals drivers in fungal speciation.</title>
        <authorList>
            <consortium name="DOE Joint Genome Institute"/>
            <person name="Vesth T.C."/>
            <person name="Nybo J."/>
            <person name="Theobald S."/>
            <person name="Brandl J."/>
            <person name="Frisvad J.C."/>
            <person name="Nielsen K.F."/>
            <person name="Lyhne E.K."/>
            <person name="Kogle M.E."/>
            <person name="Kuo A."/>
            <person name="Riley R."/>
            <person name="Clum A."/>
            <person name="Nolan M."/>
            <person name="Lipzen A."/>
            <person name="Salamov A."/>
            <person name="Henrissat B."/>
            <person name="Wiebenga A."/>
            <person name="De vries R.P."/>
            <person name="Grigoriev I.V."/>
            <person name="Mortensen U.H."/>
            <person name="Andersen M.R."/>
            <person name="Baker S.E."/>
        </authorList>
    </citation>
    <scope>NUCLEOTIDE SEQUENCE</scope>
    <source>
        <strain evidence="2">IBT 28561</strain>
    </source>
</reference>
<dbReference type="InterPro" id="IPR009003">
    <property type="entry name" value="Peptidase_S1_PA"/>
</dbReference>
<dbReference type="EMBL" id="MSFM01000001">
    <property type="protein sequence ID" value="PKY08502.1"/>
    <property type="molecule type" value="Genomic_DNA"/>
</dbReference>
<dbReference type="InterPro" id="IPR012985">
    <property type="entry name" value="Peptidase_S64_Ssy5"/>
</dbReference>
<protein>
    <submittedName>
        <fullName evidence="2">Uncharacterized protein</fullName>
    </submittedName>
</protein>
<sequence length="598" mass="64795">MSGKDSPPHPPAGFTGSSTSQSSGPSQGSLSRRGQSSSGESSITSRIDSSDRWRLGGPGPLPGWPLVYNRHPGFEIPERLANAAIEIATQHARELPYSLIQVVCVHTEGDPPKREDLTLNIRGDLSARHSQWMSMLDTLIQVLLGMGWFGRIEIIDNRATEIKSFPPKLPQQAIANWEFLLSGVIQRLESHQLPHVLILPMNRGYWEDISVPTIIARVQKGNASTSTMNQASQVISEFLHGYGLHLELTGDHGLWGLFGTSGSQPVPRLATESGTLGWPFNRGYNNMGMSVARKEVADWSGTIGGYLEYDGHALGITCHHVLRKGLNEQVDLDIDDAGGKNLLWKCQSPSAVDVQTIKTQLSGQIPRSPLPSTLPAAIIAAHQRETQEAATKLEQVESYKVSLGNVAATSGWRNVPLQAQPRPAPPVEMLMDWAIVDMSPSHWPQSVNFIGNVAGELAQDMNPATSHWTCQDFVVQTVAKQGLNGEAVFKRGRSTGLTTGELDRLAPASFRIPEVPQRPHHRCFIVAPYPDRVFAATGDSGSWCLNGNGEVLGILIGGDPTGAGLVIPMKLVIENMEAFLKLPSGSLKLPGAQQGKQP</sequence>